<evidence type="ECO:0000313" key="2">
    <source>
        <dbReference type="EMBL" id="KAI1507439.1"/>
    </source>
</evidence>
<gene>
    <name evidence="2" type="ORF">Ptr86124_013616</name>
</gene>
<feature type="region of interest" description="Disordered" evidence="1">
    <location>
        <begin position="1"/>
        <end position="20"/>
    </location>
</feature>
<keyword evidence="3" id="KW-1185">Reference proteome</keyword>
<evidence type="ECO:0000313" key="3">
    <source>
        <dbReference type="Proteomes" id="UP000249757"/>
    </source>
</evidence>
<feature type="compositionally biased region" description="Polar residues" evidence="1">
    <location>
        <begin position="7"/>
        <end position="17"/>
    </location>
</feature>
<dbReference type="AlphaFoldDB" id="A0A922MZU7"/>
<dbReference type="EMBL" id="NRDI02000041">
    <property type="protein sequence ID" value="KAI1507439.1"/>
    <property type="molecule type" value="Genomic_DNA"/>
</dbReference>
<protein>
    <submittedName>
        <fullName evidence="2">Uncharacterized protein</fullName>
    </submittedName>
</protein>
<reference evidence="3" key="1">
    <citation type="journal article" date="2022" name="Microb. Genom.">
        <title>A global pangenome for the wheat fungal pathogen Pyrenophora tritici-repentis and prediction of effector protein structural homology.</title>
        <authorList>
            <person name="Moolhuijzen P.M."/>
            <person name="See P.T."/>
            <person name="Shi G."/>
            <person name="Powell H.R."/>
            <person name="Cockram J."/>
            <person name="Jorgensen L.N."/>
            <person name="Benslimane H."/>
            <person name="Strelkov S.E."/>
            <person name="Turner J."/>
            <person name="Liu Z."/>
            <person name="Moffat C.S."/>
        </authorList>
    </citation>
    <scope>NUCLEOTIDE SEQUENCE [LARGE SCALE GENOMIC DNA]</scope>
</reference>
<comment type="caution">
    <text evidence="2">The sequence shown here is derived from an EMBL/GenBank/DDBJ whole genome shotgun (WGS) entry which is preliminary data.</text>
</comment>
<evidence type="ECO:0000256" key="1">
    <source>
        <dbReference type="SAM" id="MobiDB-lite"/>
    </source>
</evidence>
<dbReference type="Proteomes" id="UP000249757">
    <property type="component" value="Unassembled WGS sequence"/>
</dbReference>
<sequence>MSHDTDQQYGPRSNETAGSREVSFEQCDLLSLLLNYLFPRESAHVEESIMLRSLEQVWTSHEHDFRLIMEQRFNDHQRALHIWIGQRRKTSQLQMMIDRQPSAQTLEMVDRVLVMNDLRILQLKWKALRVHVHSQDSTPGDLLCSTFAIMTRTQGTEALFKEGLERLKETSPELASPIRVPRAARNRIPPITIPDVRSTSLPSKRSSRRSHGAIGREACCVATVSLLIPPRPPSLSSHPAHMDAATRSFVQGTYSTSPPLSTMPNMHQSAAPAAHTVKNSAKVLIA</sequence>
<name>A0A922MZU7_9PLEO</name>
<accession>A0A922MZU7</accession>
<organism evidence="2 3">
    <name type="scientific">Pyrenophora tritici-repentis</name>
    <dbReference type="NCBI Taxonomy" id="45151"/>
    <lineage>
        <taxon>Eukaryota</taxon>
        <taxon>Fungi</taxon>
        <taxon>Dikarya</taxon>
        <taxon>Ascomycota</taxon>
        <taxon>Pezizomycotina</taxon>
        <taxon>Dothideomycetes</taxon>
        <taxon>Pleosporomycetidae</taxon>
        <taxon>Pleosporales</taxon>
        <taxon>Pleosporineae</taxon>
        <taxon>Pleosporaceae</taxon>
        <taxon>Pyrenophora</taxon>
    </lineage>
</organism>
<proteinExistence type="predicted"/>
<feature type="region of interest" description="Disordered" evidence="1">
    <location>
        <begin position="192"/>
        <end position="212"/>
    </location>
</feature>